<evidence type="ECO:0000313" key="2">
    <source>
        <dbReference type="EMBL" id="RBL93159.1"/>
    </source>
</evidence>
<dbReference type="OrthoDB" id="9791851at2"/>
<dbReference type="NCBIfam" id="NF008712">
    <property type="entry name" value="PRK11715.1-1"/>
    <property type="match status" value="1"/>
</dbReference>
<name>A0A365Y3S8_9BACT</name>
<feature type="transmembrane region" description="Helical" evidence="1">
    <location>
        <begin position="330"/>
        <end position="349"/>
    </location>
</feature>
<feature type="transmembrane region" description="Helical" evidence="1">
    <location>
        <begin position="300"/>
        <end position="318"/>
    </location>
</feature>
<evidence type="ECO:0000256" key="1">
    <source>
        <dbReference type="SAM" id="Phobius"/>
    </source>
</evidence>
<proteinExistence type="predicted"/>
<reference evidence="2 3" key="1">
    <citation type="submission" date="2018-05" db="EMBL/GenBank/DDBJ databases">
        <title>Chitinophaga sp. K3CV102501T nov., isolated from isolated from a monsoon evergreen broad-leaved forest soil.</title>
        <authorList>
            <person name="Lv Y."/>
        </authorList>
    </citation>
    <scope>NUCLEOTIDE SEQUENCE [LARGE SCALE GENOMIC DNA]</scope>
    <source>
        <strain evidence="2 3">GDMCC 1.1325</strain>
    </source>
</reference>
<sequence length="442" mass="48525">MEIPANNDTPSFFARYAYALKALFIVIMVLVLLIPASMIQNLIFERQDRQTSATEEVSHRWGYEQQITGPLLAIPYTVASSGAISYVYLLPEQLKVNGELLPQKLRRGIFNVAVYDAKLQLSGTFSPTALLKSGIPPSALKWDQAAIILGINDLRGIGNQVNMTWNGKTFPFSPGVVNTDLFKSGIQSPVSLTPGDTGALAGSFVMELSVKGSGKISFSPIGKTTTVNISSAWPDPSFDGAFPPKDRRVDAKGFSALWVVQDLNRQFPQSWTGNRYNIHSDDFGIKLFMPAESYQQSSRAVKYAILVIGLTFIIFYFIELSQRRAIHPLQYALIGLALCIFYTLLISISEQLNFTLAYLISSGLTIGLIALYTASAYKSSRIAAGIGATLLVLYGFIYVIISAEDQALLMGSIGLFLVLAVIMYFSRNIRWDKLSQKSSTAA</sequence>
<dbReference type="PANTHER" id="PTHR30092:SF0">
    <property type="entry name" value="INNER MEMBRANE PROTEIN CRED"/>
    <property type="match status" value="1"/>
</dbReference>
<keyword evidence="1" id="KW-1133">Transmembrane helix</keyword>
<dbReference type="PIRSF" id="PIRSF004548">
    <property type="entry name" value="CreD"/>
    <property type="match status" value="1"/>
</dbReference>
<gene>
    <name evidence="2" type="ORF">DF182_11470</name>
</gene>
<dbReference type="EMBL" id="QFFJ01000001">
    <property type="protein sequence ID" value="RBL93159.1"/>
    <property type="molecule type" value="Genomic_DNA"/>
</dbReference>
<protein>
    <submittedName>
        <fullName evidence="2">Cell envelope integrity protein CreD</fullName>
    </submittedName>
</protein>
<evidence type="ECO:0000313" key="3">
    <source>
        <dbReference type="Proteomes" id="UP000253410"/>
    </source>
</evidence>
<comment type="caution">
    <text evidence="2">The sequence shown here is derived from an EMBL/GenBank/DDBJ whole genome shotgun (WGS) entry which is preliminary data.</text>
</comment>
<dbReference type="Proteomes" id="UP000253410">
    <property type="component" value="Unassembled WGS sequence"/>
</dbReference>
<keyword evidence="1" id="KW-0812">Transmembrane</keyword>
<feature type="transmembrane region" description="Helical" evidence="1">
    <location>
        <begin position="355"/>
        <end position="375"/>
    </location>
</feature>
<dbReference type="PANTHER" id="PTHR30092">
    <property type="entry name" value="INNER MEMBRANE PROTEIN CRED"/>
    <property type="match status" value="1"/>
</dbReference>
<accession>A0A365Y3S8</accession>
<feature type="transmembrane region" description="Helical" evidence="1">
    <location>
        <begin position="16"/>
        <end position="39"/>
    </location>
</feature>
<organism evidence="2 3">
    <name type="scientific">Chitinophaga flava</name>
    <dbReference type="NCBI Taxonomy" id="2259036"/>
    <lineage>
        <taxon>Bacteria</taxon>
        <taxon>Pseudomonadati</taxon>
        <taxon>Bacteroidota</taxon>
        <taxon>Chitinophagia</taxon>
        <taxon>Chitinophagales</taxon>
        <taxon>Chitinophagaceae</taxon>
        <taxon>Chitinophaga</taxon>
    </lineage>
</organism>
<keyword evidence="3" id="KW-1185">Reference proteome</keyword>
<feature type="transmembrane region" description="Helical" evidence="1">
    <location>
        <begin position="382"/>
        <end position="401"/>
    </location>
</feature>
<keyword evidence="1" id="KW-0472">Membrane</keyword>
<dbReference type="Pfam" id="PF06123">
    <property type="entry name" value="CreD"/>
    <property type="match status" value="1"/>
</dbReference>
<dbReference type="RefSeq" id="WP_113615754.1">
    <property type="nucleotide sequence ID" value="NZ_QFFJ01000001.1"/>
</dbReference>
<dbReference type="InterPro" id="IPR010364">
    <property type="entry name" value="Uncharacterised_IM_CreD"/>
</dbReference>
<dbReference type="GO" id="GO:0005886">
    <property type="term" value="C:plasma membrane"/>
    <property type="evidence" value="ECO:0007669"/>
    <property type="project" value="TreeGrafter"/>
</dbReference>
<feature type="transmembrane region" description="Helical" evidence="1">
    <location>
        <begin position="407"/>
        <end position="425"/>
    </location>
</feature>
<dbReference type="AlphaFoldDB" id="A0A365Y3S8"/>